<gene>
    <name evidence="4" type="ORF">FIU01_09200</name>
</gene>
<evidence type="ECO:0000256" key="1">
    <source>
        <dbReference type="ARBA" id="ARBA00007734"/>
    </source>
</evidence>
<dbReference type="Pfam" id="PF01464">
    <property type="entry name" value="SLT"/>
    <property type="match status" value="1"/>
</dbReference>
<dbReference type="OrthoDB" id="9815002at2"/>
<sequence length="239" mass="25683">MFNPIHKIFHVCGLSLLVCAGLMLAAPVQAAAPRDVSGAILAHEIAPDATQVMADNVRVDGSDADEIVISNTAVDPIELAVPPQINRQSMAWRNGVLPYQSEVQAAAQATQVDPALIHAVIATESGYNPRAVSPTGAFGLMQVMPSTAQSMTSLPVRQWSVPQQILWGAHYLKRMLDMFEGNVTLALAAYNAGPQAVKTHQYAVPPFGETKRYVPKVLGYYQAFKPRLKAVTPLGLAND</sequence>
<dbReference type="PANTHER" id="PTHR37423:SF2">
    <property type="entry name" value="MEMBRANE-BOUND LYTIC MUREIN TRANSGLYCOSYLASE C"/>
    <property type="match status" value="1"/>
</dbReference>
<reference evidence="5" key="1">
    <citation type="journal article" date="2019" name="ISME J.">
        <title>Evolution in action: habitat transition from sediment to the pelagial leads to genome streamlining in Methylophilaceae.</title>
        <authorList>
            <person name="Salcher M."/>
            <person name="Schaefle D."/>
            <person name="Kaspar M."/>
            <person name="Neuenschwander S.M."/>
            <person name="Ghai R."/>
        </authorList>
    </citation>
    <scope>NUCLEOTIDE SEQUENCE [LARGE SCALE GENOMIC DNA]</scope>
    <source>
        <strain evidence="5">MMS-M-51</strain>
    </source>
</reference>
<dbReference type="EMBL" id="CP040946">
    <property type="protein sequence ID" value="QDC44689.1"/>
    <property type="molecule type" value="Genomic_DNA"/>
</dbReference>
<dbReference type="Gene3D" id="1.10.530.10">
    <property type="match status" value="1"/>
</dbReference>
<dbReference type="AlphaFoldDB" id="A0A5B8CTW9"/>
<dbReference type="PROSITE" id="PS00922">
    <property type="entry name" value="TRANSGLYCOSYLASE"/>
    <property type="match status" value="1"/>
</dbReference>
<organism evidence="4 5">
    <name type="scientific">Methylophilus medardicus</name>
    <dbReference type="NCBI Taxonomy" id="2588534"/>
    <lineage>
        <taxon>Bacteria</taxon>
        <taxon>Pseudomonadati</taxon>
        <taxon>Pseudomonadota</taxon>
        <taxon>Betaproteobacteria</taxon>
        <taxon>Nitrosomonadales</taxon>
        <taxon>Methylophilaceae</taxon>
        <taxon>Methylophilus</taxon>
    </lineage>
</organism>
<evidence type="ECO:0000313" key="5">
    <source>
        <dbReference type="Proteomes" id="UP000311008"/>
    </source>
</evidence>
<evidence type="ECO:0000256" key="2">
    <source>
        <dbReference type="SAM" id="SignalP"/>
    </source>
</evidence>
<protein>
    <submittedName>
        <fullName evidence="4">Lytic transglycosylase domain-containing protein</fullName>
    </submittedName>
</protein>
<proteinExistence type="inferred from homology"/>
<accession>A0A5B8CTW9</accession>
<dbReference type="InterPro" id="IPR008258">
    <property type="entry name" value="Transglycosylase_SLT_dom_1"/>
</dbReference>
<feature type="signal peptide" evidence="2">
    <location>
        <begin position="1"/>
        <end position="30"/>
    </location>
</feature>
<evidence type="ECO:0000313" key="4">
    <source>
        <dbReference type="EMBL" id="QDC44689.1"/>
    </source>
</evidence>
<dbReference type="RefSeq" id="WP_140004019.1">
    <property type="nucleotide sequence ID" value="NZ_CP040946.1"/>
</dbReference>
<dbReference type="GO" id="GO:0000270">
    <property type="term" value="P:peptidoglycan metabolic process"/>
    <property type="evidence" value="ECO:0007669"/>
    <property type="project" value="InterPro"/>
</dbReference>
<dbReference type="Proteomes" id="UP000311008">
    <property type="component" value="Chromosome"/>
</dbReference>
<dbReference type="GO" id="GO:0008933">
    <property type="term" value="F:peptidoglycan lytic transglycosylase activity"/>
    <property type="evidence" value="ECO:0007669"/>
    <property type="project" value="InterPro"/>
</dbReference>
<name>A0A5B8CTW9_9PROT</name>
<keyword evidence="2" id="KW-0732">Signal</keyword>
<comment type="similarity">
    <text evidence="1">Belongs to the transglycosylase Slt family.</text>
</comment>
<feature type="domain" description="Transglycosylase SLT" evidence="3">
    <location>
        <begin position="103"/>
        <end position="200"/>
    </location>
</feature>
<dbReference type="InterPro" id="IPR000189">
    <property type="entry name" value="Transglyc_AS"/>
</dbReference>
<dbReference type="GO" id="GO:0016020">
    <property type="term" value="C:membrane"/>
    <property type="evidence" value="ECO:0007669"/>
    <property type="project" value="InterPro"/>
</dbReference>
<feature type="chain" id="PRO_5023011077" evidence="2">
    <location>
        <begin position="31"/>
        <end position="239"/>
    </location>
</feature>
<dbReference type="InterPro" id="IPR023346">
    <property type="entry name" value="Lysozyme-like_dom_sf"/>
</dbReference>
<evidence type="ECO:0000259" key="3">
    <source>
        <dbReference type="Pfam" id="PF01464"/>
    </source>
</evidence>
<dbReference type="SUPFAM" id="SSF53955">
    <property type="entry name" value="Lysozyme-like"/>
    <property type="match status" value="1"/>
</dbReference>
<dbReference type="CDD" id="cd00254">
    <property type="entry name" value="LT-like"/>
    <property type="match status" value="1"/>
</dbReference>
<keyword evidence="5" id="KW-1185">Reference proteome</keyword>
<dbReference type="KEGG" id="mmec:FIU01_09200"/>
<dbReference type="PANTHER" id="PTHR37423">
    <property type="entry name" value="SOLUBLE LYTIC MUREIN TRANSGLYCOSYLASE-RELATED"/>
    <property type="match status" value="1"/>
</dbReference>